<dbReference type="Gene3D" id="1.25.40.10">
    <property type="entry name" value="Tetratricopeptide repeat domain"/>
    <property type="match status" value="3"/>
</dbReference>
<dbReference type="SUPFAM" id="SSF52540">
    <property type="entry name" value="P-loop containing nucleoside triphosphate hydrolases"/>
    <property type="match status" value="1"/>
</dbReference>
<accession>A0ABW4TG25</accession>
<dbReference type="Pfam" id="PF25000">
    <property type="entry name" value="DUF7779"/>
    <property type="match status" value="1"/>
</dbReference>
<proteinExistence type="predicted"/>
<dbReference type="InterPro" id="IPR011990">
    <property type="entry name" value="TPR-like_helical_dom_sf"/>
</dbReference>
<gene>
    <name evidence="2" type="ORF">ACFSKW_48420</name>
</gene>
<dbReference type="RefSeq" id="WP_379581471.1">
    <property type="nucleotide sequence ID" value="NZ_JBHUFV010000080.1"/>
</dbReference>
<organism evidence="2 3">
    <name type="scientific">Nonomuraea mangrovi</name>
    <dbReference type="NCBI Taxonomy" id="2316207"/>
    <lineage>
        <taxon>Bacteria</taxon>
        <taxon>Bacillati</taxon>
        <taxon>Actinomycetota</taxon>
        <taxon>Actinomycetes</taxon>
        <taxon>Streptosporangiales</taxon>
        <taxon>Streptosporangiaceae</taxon>
        <taxon>Nonomuraea</taxon>
    </lineage>
</organism>
<dbReference type="Gene3D" id="3.40.50.300">
    <property type="entry name" value="P-loop containing nucleotide triphosphate hydrolases"/>
    <property type="match status" value="1"/>
</dbReference>
<sequence>MASEHRRYDGDHIDYAHSIFHGPVTGKVEGDLHQVFIQWVGTGTPSPRQIIEGDIPQKPRGFQLRGDLLDRLHMQVVGSGAAVICAVTGTPGVGKTLLAASYAWACQRARWPLVAWIAAETTDQIITGLAGLADRLGLRQPNDDAATAARRARAHLAASTQPGLLVFDNAVSVAQVRDWSPATGAIRVVITSRHRSFGLAYPSVEVETFTPTQAVTFLAERTSLDDPERATKLAVELGYLPLALSQAAAVIARHRLDYTVYMELLHNFPLERYLPRSDHDPYPASTAQTILLSVTQAEASHPSASFLLTTLAALAPSGVPRAVLYGTSTPTLADREQWDAMLAEIADTSLITFSEDGGTVLMHRLTQRVIRERAHFQGDLPAVLDNAIALLYRFGEGLPDEAAQGTRPAVEVLAEQTAAMHTIASGTDAYPHNLLLLRTLCGQYLTDLADLDRAISLLKATLIDSERLLGHTHPDTLARRSHLANAYQTAGQLTEAIRLHETTLADSEHVLGATHPDTQNNRNNLAYTYEAAGHLDEAIRLHEMTLAEYERIAGPEHPSTLTSRSNLARAYHAVGRLAEAIRLHETTLSKRESILGSTHPHTLASRYNLARSYESAGRLDEAILLYETTLTEFERILGADHPYTLASRQNLANAYQAVGRWDEGIQLHEAALTKYEQVLGADHLHTVDSRHNLAHAYHAAGRLHEAIPLYEATLAARERLLDPGHPDTLVNRNNLAGAYQEAGQLGEAIKLHEATLTERSRFLGPDHPDTLASGHNLAHAYQAAGRLDEAITLYEATLAARERLLDPAHPHTLTNRNNLAYAYYDAGRLNEAMKLFEAMVCEFEQVLGLGHRDTLTSRHNLAVIYQAIGHLDKAILLDETALIECERILGPNHTLTQTVRVQLDRARGG</sequence>
<dbReference type="PANTHER" id="PTHR46082">
    <property type="entry name" value="ATP/GTP-BINDING PROTEIN-RELATED"/>
    <property type="match status" value="1"/>
</dbReference>
<keyword evidence="3" id="KW-1185">Reference proteome</keyword>
<dbReference type="PANTHER" id="PTHR46082:SF6">
    <property type="entry name" value="AAA+ ATPASE DOMAIN-CONTAINING PROTEIN-RELATED"/>
    <property type="match status" value="1"/>
</dbReference>
<dbReference type="Pfam" id="PF13374">
    <property type="entry name" value="TPR_10"/>
    <property type="match status" value="3"/>
</dbReference>
<dbReference type="Proteomes" id="UP001597368">
    <property type="component" value="Unassembled WGS sequence"/>
</dbReference>
<protein>
    <submittedName>
        <fullName evidence="2">Tetratricopeptide repeat protein</fullName>
    </submittedName>
</protein>
<comment type="caution">
    <text evidence="2">The sequence shown here is derived from an EMBL/GenBank/DDBJ whole genome shotgun (WGS) entry which is preliminary data.</text>
</comment>
<dbReference type="SMART" id="SM00028">
    <property type="entry name" value="TPR"/>
    <property type="match status" value="6"/>
</dbReference>
<dbReference type="InterPro" id="IPR056681">
    <property type="entry name" value="DUF7779"/>
</dbReference>
<dbReference type="Pfam" id="PF13424">
    <property type="entry name" value="TPR_12"/>
    <property type="match status" value="4"/>
</dbReference>
<dbReference type="SUPFAM" id="SSF48452">
    <property type="entry name" value="TPR-like"/>
    <property type="match status" value="4"/>
</dbReference>
<name>A0ABW4TG25_9ACTN</name>
<dbReference type="InterPro" id="IPR019734">
    <property type="entry name" value="TPR_rpt"/>
</dbReference>
<evidence type="ECO:0000313" key="2">
    <source>
        <dbReference type="EMBL" id="MFD1939314.1"/>
    </source>
</evidence>
<dbReference type="EMBL" id="JBHUFV010000080">
    <property type="protein sequence ID" value="MFD1939314.1"/>
    <property type="molecule type" value="Genomic_DNA"/>
</dbReference>
<feature type="domain" description="DUF7779" evidence="1">
    <location>
        <begin position="297"/>
        <end position="373"/>
    </location>
</feature>
<reference evidence="3" key="1">
    <citation type="journal article" date="2019" name="Int. J. Syst. Evol. Microbiol.">
        <title>The Global Catalogue of Microorganisms (GCM) 10K type strain sequencing project: providing services to taxonomists for standard genome sequencing and annotation.</title>
        <authorList>
            <consortium name="The Broad Institute Genomics Platform"/>
            <consortium name="The Broad Institute Genome Sequencing Center for Infectious Disease"/>
            <person name="Wu L."/>
            <person name="Ma J."/>
        </authorList>
    </citation>
    <scope>NUCLEOTIDE SEQUENCE [LARGE SCALE GENOMIC DNA]</scope>
    <source>
        <strain evidence="3">ICMP 6774ER</strain>
    </source>
</reference>
<evidence type="ECO:0000259" key="1">
    <source>
        <dbReference type="Pfam" id="PF25000"/>
    </source>
</evidence>
<evidence type="ECO:0000313" key="3">
    <source>
        <dbReference type="Proteomes" id="UP001597368"/>
    </source>
</evidence>
<dbReference type="InterPro" id="IPR027417">
    <property type="entry name" value="P-loop_NTPase"/>
</dbReference>
<dbReference type="InterPro" id="IPR053137">
    <property type="entry name" value="NLR-like"/>
</dbReference>